<comment type="similarity">
    <text evidence="1 4">Belongs to the pseudouridine synthase RluA family.</text>
</comment>
<evidence type="ECO:0000256" key="2">
    <source>
        <dbReference type="ARBA" id="ARBA00023235"/>
    </source>
</evidence>
<comment type="caution">
    <text evidence="7">The sequence shown here is derived from an EMBL/GenBank/DDBJ whole genome shotgun (WGS) entry which is preliminary data.</text>
</comment>
<dbReference type="CDD" id="cd02869">
    <property type="entry name" value="PseudoU_synth_RluA_like"/>
    <property type="match status" value="1"/>
</dbReference>
<evidence type="ECO:0000313" key="7">
    <source>
        <dbReference type="EMBL" id="MFC3226935.1"/>
    </source>
</evidence>
<keyword evidence="8" id="KW-1185">Reference proteome</keyword>
<feature type="domain" description="Pseudouridine synthase RsuA/RluA-like" evidence="6">
    <location>
        <begin position="139"/>
        <end position="303"/>
    </location>
</feature>
<evidence type="ECO:0000256" key="4">
    <source>
        <dbReference type="RuleBase" id="RU362028"/>
    </source>
</evidence>
<feature type="compositionally biased region" description="Low complexity" evidence="5">
    <location>
        <begin position="1"/>
        <end position="19"/>
    </location>
</feature>
<dbReference type="InterPro" id="IPR006145">
    <property type="entry name" value="PsdUridine_synth_RsuA/RluA"/>
</dbReference>
<evidence type="ECO:0000259" key="6">
    <source>
        <dbReference type="Pfam" id="PF00849"/>
    </source>
</evidence>
<dbReference type="PANTHER" id="PTHR21600:SF44">
    <property type="entry name" value="RIBOSOMAL LARGE SUBUNIT PSEUDOURIDINE SYNTHASE D"/>
    <property type="match status" value="1"/>
</dbReference>
<dbReference type="GO" id="GO:0016853">
    <property type="term" value="F:isomerase activity"/>
    <property type="evidence" value="ECO:0007669"/>
    <property type="project" value="UniProtKB-KW"/>
</dbReference>
<dbReference type="EC" id="5.4.99.-" evidence="4"/>
<dbReference type="SUPFAM" id="SSF55120">
    <property type="entry name" value="Pseudouridine synthase"/>
    <property type="match status" value="1"/>
</dbReference>
<dbReference type="InterPro" id="IPR006225">
    <property type="entry name" value="PsdUridine_synth_RluC/D"/>
</dbReference>
<evidence type="ECO:0000256" key="5">
    <source>
        <dbReference type="SAM" id="MobiDB-lite"/>
    </source>
</evidence>
<sequence length="387" mass="40103">MTVPASSDPDSPDGGASPGECPTAELEEEGPAGLRFRISPAPAEAGARLDRVLARHLAGTEAAPSRERVKALIAAGAITAETAPGAPPGTPPGAGGATIGEPSYRVKPGESYLLLLPPAEAALPAAQDIPLAVLFEDAHLIVVDKPAGLVVHPAPGNPDSTLVNALLRHCGDSLSGINGVRRPGIVHRLDKETSGVMVAAKTDAAHRGLAALFESHDLEREYLALAWGRPMPPAGRIEAPIGRDPNLRTRMAVRGGAGSRYAATDYRLLRSFDEGADGVPLASLLACRLQTGRTHQIRVHLAHIGHPVVGDPVYGRTRRPKRPHGKGSKGKGAGENGAGAASLLAAFPRQALHAAVLGFRHPVTGEEMRFETPPPADFAALLAALEA</sequence>
<gene>
    <name evidence="7" type="ORF">ACFOGJ_06830</name>
</gene>
<comment type="catalytic activity">
    <reaction evidence="4">
        <text>a uridine in RNA = a pseudouridine in RNA</text>
        <dbReference type="Rhea" id="RHEA:48348"/>
        <dbReference type="Rhea" id="RHEA-COMP:12068"/>
        <dbReference type="Rhea" id="RHEA-COMP:12069"/>
        <dbReference type="ChEBI" id="CHEBI:65314"/>
        <dbReference type="ChEBI" id="CHEBI:65315"/>
    </reaction>
</comment>
<feature type="region of interest" description="Disordered" evidence="5">
    <location>
        <begin position="81"/>
        <end position="101"/>
    </location>
</feature>
<comment type="function">
    <text evidence="4">Responsible for synthesis of pseudouridine from uracil.</text>
</comment>
<feature type="region of interest" description="Disordered" evidence="5">
    <location>
        <begin position="310"/>
        <end position="336"/>
    </location>
</feature>
<comment type="catalytic activity">
    <reaction evidence="3">
        <text>uridine(1911/1915/1917) in 23S rRNA = pseudouridine(1911/1915/1917) in 23S rRNA</text>
        <dbReference type="Rhea" id="RHEA:42524"/>
        <dbReference type="Rhea" id="RHEA-COMP:10097"/>
        <dbReference type="Rhea" id="RHEA-COMP:10098"/>
        <dbReference type="ChEBI" id="CHEBI:65314"/>
        <dbReference type="ChEBI" id="CHEBI:65315"/>
        <dbReference type="EC" id="5.4.99.23"/>
    </reaction>
</comment>
<dbReference type="RefSeq" id="WP_379899088.1">
    <property type="nucleotide sequence ID" value="NZ_JBHRTR010000018.1"/>
</dbReference>
<feature type="compositionally biased region" description="Basic residues" evidence="5">
    <location>
        <begin position="316"/>
        <end position="329"/>
    </location>
</feature>
<dbReference type="Pfam" id="PF00849">
    <property type="entry name" value="PseudoU_synth_2"/>
    <property type="match status" value="1"/>
</dbReference>
<dbReference type="Gene3D" id="3.30.2350.10">
    <property type="entry name" value="Pseudouridine synthase"/>
    <property type="match status" value="1"/>
</dbReference>
<dbReference type="EMBL" id="JBHRTR010000018">
    <property type="protein sequence ID" value="MFC3226935.1"/>
    <property type="molecule type" value="Genomic_DNA"/>
</dbReference>
<dbReference type="Gene3D" id="3.10.290.10">
    <property type="entry name" value="RNA-binding S4 domain"/>
    <property type="match status" value="1"/>
</dbReference>
<dbReference type="InterPro" id="IPR020103">
    <property type="entry name" value="PsdUridine_synth_cat_dom_sf"/>
</dbReference>
<dbReference type="PROSITE" id="PS01129">
    <property type="entry name" value="PSI_RLU"/>
    <property type="match status" value="1"/>
</dbReference>
<dbReference type="Proteomes" id="UP001595528">
    <property type="component" value="Unassembled WGS sequence"/>
</dbReference>
<evidence type="ECO:0000256" key="3">
    <source>
        <dbReference type="ARBA" id="ARBA00036882"/>
    </source>
</evidence>
<protein>
    <recommendedName>
        <fullName evidence="4">Pseudouridine synthase</fullName>
        <ecNumber evidence="4">5.4.99.-</ecNumber>
    </recommendedName>
</protein>
<proteinExistence type="inferred from homology"/>
<keyword evidence="2 4" id="KW-0413">Isomerase</keyword>
<dbReference type="NCBIfam" id="TIGR00005">
    <property type="entry name" value="rluA_subfam"/>
    <property type="match status" value="1"/>
</dbReference>
<evidence type="ECO:0000256" key="1">
    <source>
        <dbReference type="ARBA" id="ARBA00010876"/>
    </source>
</evidence>
<organism evidence="7 8">
    <name type="scientific">Marinibaculum pumilum</name>
    <dbReference type="NCBI Taxonomy" id="1766165"/>
    <lineage>
        <taxon>Bacteria</taxon>
        <taxon>Pseudomonadati</taxon>
        <taxon>Pseudomonadota</taxon>
        <taxon>Alphaproteobacteria</taxon>
        <taxon>Rhodospirillales</taxon>
        <taxon>Rhodospirillaceae</taxon>
        <taxon>Marinibaculum</taxon>
    </lineage>
</organism>
<accession>A0ABV7KXM2</accession>
<reference evidence="8" key="1">
    <citation type="journal article" date="2019" name="Int. J. Syst. Evol. Microbiol.">
        <title>The Global Catalogue of Microorganisms (GCM) 10K type strain sequencing project: providing services to taxonomists for standard genome sequencing and annotation.</title>
        <authorList>
            <consortium name="The Broad Institute Genomics Platform"/>
            <consortium name="The Broad Institute Genome Sequencing Center for Infectious Disease"/>
            <person name="Wu L."/>
            <person name="Ma J."/>
        </authorList>
    </citation>
    <scope>NUCLEOTIDE SEQUENCE [LARGE SCALE GENOMIC DNA]</scope>
    <source>
        <strain evidence="8">KCTC 42964</strain>
    </source>
</reference>
<dbReference type="PANTHER" id="PTHR21600">
    <property type="entry name" value="MITOCHONDRIAL RNA PSEUDOURIDINE SYNTHASE"/>
    <property type="match status" value="1"/>
</dbReference>
<evidence type="ECO:0000313" key="8">
    <source>
        <dbReference type="Proteomes" id="UP001595528"/>
    </source>
</evidence>
<feature type="region of interest" description="Disordered" evidence="5">
    <location>
        <begin position="1"/>
        <end position="32"/>
    </location>
</feature>
<dbReference type="InterPro" id="IPR050188">
    <property type="entry name" value="RluA_PseudoU_synthase"/>
</dbReference>
<name>A0ABV7KXM2_9PROT</name>
<dbReference type="InterPro" id="IPR036986">
    <property type="entry name" value="S4_RNA-bd_sf"/>
</dbReference>
<dbReference type="InterPro" id="IPR006224">
    <property type="entry name" value="PsdUridine_synth_RluA-like_CS"/>
</dbReference>